<dbReference type="EMBL" id="JAFBEV010000021">
    <property type="protein sequence ID" value="MBM7658687.1"/>
    <property type="molecule type" value="Genomic_DNA"/>
</dbReference>
<name>A0ABS2QA77_9BACL</name>
<evidence type="ECO:0000256" key="1">
    <source>
        <dbReference type="SAM" id="Phobius"/>
    </source>
</evidence>
<dbReference type="NCBIfam" id="TIGR02830">
    <property type="entry name" value="spore_III_AG"/>
    <property type="match status" value="1"/>
</dbReference>
<protein>
    <submittedName>
        <fullName evidence="2">Stage III sporulation protein AG</fullName>
    </submittedName>
</protein>
<dbReference type="RefSeq" id="WP_338062802.1">
    <property type="nucleotide sequence ID" value="NZ_CBCRXA010000021.1"/>
</dbReference>
<sequence>MRRWMDWLKDKFFGNQAEKKGDKPVSTQRQLITRLLLLAMAGILLLGVGRIFSNAPNNQKTTQNVFNVNNSQKLSAVQKKIKKESTGSIESYETYASQSLENILDQMQGVSDASVMITFSSTEKAIYQNNIQTQDNQTVESDQKGGTRQVNERDQNTQVVMVEKNGSKEPVVIGKQQPTVRGVIVVVRGADQPATRAEIMDAVATVLDIPNYKVKVLPKE</sequence>
<dbReference type="Proteomes" id="UP000823201">
    <property type="component" value="Unassembled WGS sequence"/>
</dbReference>
<reference evidence="2 3" key="1">
    <citation type="submission" date="2021-01" db="EMBL/GenBank/DDBJ databases">
        <title>Genomic Encyclopedia of Type Strains, Phase IV (KMG-IV): sequencing the most valuable type-strain genomes for metagenomic binning, comparative biology and taxonomic classification.</title>
        <authorList>
            <person name="Goeker M."/>
        </authorList>
    </citation>
    <scope>NUCLEOTIDE SEQUENCE [LARGE SCALE GENOMIC DNA]</scope>
    <source>
        <strain evidence="2 3">DSM 100968</strain>
    </source>
</reference>
<keyword evidence="1" id="KW-0812">Transmembrane</keyword>
<feature type="transmembrane region" description="Helical" evidence="1">
    <location>
        <begin position="31"/>
        <end position="52"/>
    </location>
</feature>
<gene>
    <name evidence="2" type="ORF">JOC27_002149</name>
</gene>
<keyword evidence="3" id="KW-1185">Reference proteome</keyword>
<keyword evidence="1" id="KW-0472">Membrane</keyword>
<keyword evidence="1" id="KW-1133">Transmembrane helix</keyword>
<evidence type="ECO:0000313" key="3">
    <source>
        <dbReference type="Proteomes" id="UP000823201"/>
    </source>
</evidence>
<proteinExistence type="predicted"/>
<comment type="caution">
    <text evidence="2">The sequence shown here is derived from an EMBL/GenBank/DDBJ whole genome shotgun (WGS) entry which is preliminary data.</text>
</comment>
<evidence type="ECO:0000313" key="2">
    <source>
        <dbReference type="EMBL" id="MBM7658687.1"/>
    </source>
</evidence>
<dbReference type="InterPro" id="IPR014195">
    <property type="entry name" value="Spore_III_AG"/>
</dbReference>
<accession>A0ABS2QA77</accession>
<organism evidence="2 3">
    <name type="scientific">Sporolactobacillus spathodeae</name>
    <dbReference type="NCBI Taxonomy" id="1465502"/>
    <lineage>
        <taxon>Bacteria</taxon>
        <taxon>Bacillati</taxon>
        <taxon>Bacillota</taxon>
        <taxon>Bacilli</taxon>
        <taxon>Bacillales</taxon>
        <taxon>Sporolactobacillaceae</taxon>
        <taxon>Sporolactobacillus</taxon>
    </lineage>
</organism>